<dbReference type="Proteomes" id="UP000675431">
    <property type="component" value="Unassembled WGS sequence"/>
</dbReference>
<evidence type="ECO:0000256" key="1">
    <source>
        <dbReference type="ARBA" id="ARBA00008031"/>
    </source>
</evidence>
<protein>
    <recommendedName>
        <fullName evidence="8">Dipeptide epimerase</fullName>
        <ecNumber evidence="8">5.1.1.-</ecNumber>
    </recommendedName>
</protein>
<dbReference type="SUPFAM" id="SSF51604">
    <property type="entry name" value="Enolase C-terminal domain-like"/>
    <property type="match status" value="1"/>
</dbReference>
<dbReference type="InterPro" id="IPR029017">
    <property type="entry name" value="Enolase-like_N"/>
</dbReference>
<feature type="binding site" evidence="7">
    <location>
        <position position="191"/>
    </location>
    <ligand>
        <name>Mg(2+)</name>
        <dbReference type="ChEBI" id="CHEBI:18420"/>
    </ligand>
</feature>
<evidence type="ECO:0000313" key="10">
    <source>
        <dbReference type="EMBL" id="MBR7554730.1"/>
    </source>
</evidence>
<reference evidence="10 11" key="1">
    <citation type="submission" date="2021-04" db="EMBL/GenBank/DDBJ databases">
        <title>Allobacillus sp. nov. SKP8-2 isolated from shrimp paste.</title>
        <authorList>
            <person name="Tanasupawat S."/>
            <person name="Yiamsombat S."/>
            <person name="Kanchanasin P."/>
            <person name="Kuncharoen N."/>
        </authorList>
    </citation>
    <scope>NUCLEOTIDE SEQUENCE [LARGE SCALE GENOMIC DNA]</scope>
    <source>
        <strain evidence="10 11">SKP8-2</strain>
    </source>
</reference>
<dbReference type="SUPFAM" id="SSF54826">
    <property type="entry name" value="Enolase N-terminal domain-like"/>
    <property type="match status" value="1"/>
</dbReference>
<dbReference type="AlphaFoldDB" id="A0A941CZ42"/>
<feature type="binding site" evidence="7">
    <location>
        <position position="219"/>
    </location>
    <ligand>
        <name>Mg(2+)</name>
        <dbReference type="ChEBI" id="CHEBI:18420"/>
    </ligand>
</feature>
<evidence type="ECO:0000256" key="2">
    <source>
        <dbReference type="ARBA" id="ARBA00022723"/>
    </source>
</evidence>
<evidence type="ECO:0000256" key="4">
    <source>
        <dbReference type="ARBA" id="ARBA00023235"/>
    </source>
</evidence>
<evidence type="ECO:0000259" key="9">
    <source>
        <dbReference type="SMART" id="SM00922"/>
    </source>
</evidence>
<evidence type="ECO:0000256" key="8">
    <source>
        <dbReference type="RuleBase" id="RU366006"/>
    </source>
</evidence>
<keyword evidence="3 7" id="KW-0460">Magnesium</keyword>
<dbReference type="EC" id="5.1.1.-" evidence="8"/>
<evidence type="ECO:0000256" key="6">
    <source>
        <dbReference type="PIRSR" id="PIRSR634603-2"/>
    </source>
</evidence>
<dbReference type="Pfam" id="PF13378">
    <property type="entry name" value="MR_MLE_C"/>
    <property type="match status" value="1"/>
</dbReference>
<dbReference type="GO" id="GO:0000287">
    <property type="term" value="F:magnesium ion binding"/>
    <property type="evidence" value="ECO:0007669"/>
    <property type="project" value="UniProtKB-ARBA"/>
</dbReference>
<dbReference type="Gene3D" id="3.30.390.10">
    <property type="entry name" value="Enolase-like, N-terminal domain"/>
    <property type="match status" value="1"/>
</dbReference>
<dbReference type="InterPro" id="IPR013341">
    <property type="entry name" value="Mandelate_racemase_N_dom"/>
</dbReference>
<dbReference type="SFLD" id="SFLDS00001">
    <property type="entry name" value="Enolase"/>
    <property type="match status" value="2"/>
</dbReference>
<keyword evidence="11" id="KW-1185">Reference proteome</keyword>
<dbReference type="EMBL" id="JAGSIE010000037">
    <property type="protein sequence ID" value="MBR7554730.1"/>
    <property type="molecule type" value="Genomic_DNA"/>
</dbReference>
<dbReference type="PANTHER" id="PTHR48073">
    <property type="entry name" value="O-SUCCINYLBENZOATE SYNTHASE-RELATED"/>
    <property type="match status" value="1"/>
</dbReference>
<dbReference type="GO" id="GO:0016855">
    <property type="term" value="F:racemase and epimerase activity, acting on amino acids and derivatives"/>
    <property type="evidence" value="ECO:0007669"/>
    <property type="project" value="UniProtKB-UniRule"/>
</dbReference>
<feature type="binding site" evidence="7">
    <location>
        <position position="244"/>
    </location>
    <ligand>
        <name>Mg(2+)</name>
        <dbReference type="ChEBI" id="CHEBI:18420"/>
    </ligand>
</feature>
<dbReference type="InterPro" id="IPR034603">
    <property type="entry name" value="Dipeptide_epimerase"/>
</dbReference>
<dbReference type="SFLD" id="SFLDG00180">
    <property type="entry name" value="muconate_cycloisomerase"/>
    <property type="match status" value="2"/>
</dbReference>
<feature type="active site" description="Proton acceptor; specific for (S)-substrate epimerization" evidence="5">
    <location>
        <position position="268"/>
    </location>
</feature>
<keyword evidence="2 7" id="KW-0479">Metal-binding</keyword>
<dbReference type="Pfam" id="PF02746">
    <property type="entry name" value="MR_MLE_N"/>
    <property type="match status" value="1"/>
</dbReference>
<name>A0A941CZ42_9BACI</name>
<gene>
    <name evidence="10" type="ORF">KC820_11405</name>
</gene>
<accession>A0A941CZ42</accession>
<dbReference type="FunFam" id="3.30.390.10:FF:000009">
    <property type="entry name" value="Hydrophobic dipeptide epimerase"/>
    <property type="match status" value="1"/>
</dbReference>
<feature type="domain" description="Mandelate racemase/muconate lactonizing enzyme C-terminal" evidence="9">
    <location>
        <begin position="141"/>
        <end position="240"/>
    </location>
</feature>
<dbReference type="Gene3D" id="3.20.20.120">
    <property type="entry name" value="Enolase-like C-terminal domain"/>
    <property type="match status" value="1"/>
</dbReference>
<proteinExistence type="inferred from homology"/>
<feature type="binding site" evidence="6">
    <location>
        <position position="160"/>
    </location>
    <ligand>
        <name>substrate</name>
    </ligand>
</feature>
<feature type="binding site" evidence="6">
    <location>
        <position position="298"/>
    </location>
    <ligand>
        <name>substrate</name>
    </ligand>
</feature>
<evidence type="ECO:0000256" key="7">
    <source>
        <dbReference type="PIRSR" id="PIRSR634603-3"/>
    </source>
</evidence>
<evidence type="ECO:0000313" key="11">
    <source>
        <dbReference type="Proteomes" id="UP000675431"/>
    </source>
</evidence>
<comment type="cofactor">
    <cofactor evidence="7 8">
        <name>Mg(2+)</name>
        <dbReference type="ChEBI" id="CHEBI:18420"/>
    </cofactor>
    <text evidence="7 8">Binds 1 Mg(2+) ion per subunit.</text>
</comment>
<evidence type="ECO:0000256" key="3">
    <source>
        <dbReference type="ARBA" id="ARBA00022842"/>
    </source>
</evidence>
<comment type="similarity">
    <text evidence="1 8">Belongs to the mandelate racemase/muconate lactonizing enzyme family.</text>
</comment>
<feature type="binding site" evidence="6">
    <location>
        <position position="321"/>
    </location>
    <ligand>
        <name>substrate</name>
    </ligand>
</feature>
<feature type="binding site" evidence="6">
    <location>
        <position position="135"/>
    </location>
    <ligand>
        <name>substrate</name>
    </ligand>
</feature>
<feature type="active site" description="Proton acceptor; specific for (R)-substrate epimerization" evidence="5">
    <location>
        <position position="162"/>
    </location>
</feature>
<evidence type="ECO:0000256" key="5">
    <source>
        <dbReference type="PIRSR" id="PIRSR634603-1"/>
    </source>
</evidence>
<dbReference type="PANTHER" id="PTHR48073:SF2">
    <property type="entry name" value="O-SUCCINYLBENZOATE SYNTHASE"/>
    <property type="match status" value="1"/>
</dbReference>
<dbReference type="SFLD" id="SFLDF00010">
    <property type="entry name" value="dipeptide_epimerase"/>
    <property type="match status" value="1"/>
</dbReference>
<dbReference type="InterPro" id="IPR029065">
    <property type="entry name" value="Enolase_C-like"/>
</dbReference>
<keyword evidence="4 8" id="KW-0413">Isomerase</keyword>
<comment type="caution">
    <text evidence="10">The sequence shown here is derived from an EMBL/GenBank/DDBJ whole genome shotgun (WGS) entry which is preliminary data.</text>
</comment>
<dbReference type="InterPro" id="IPR013342">
    <property type="entry name" value="Mandelate_racemase_C"/>
</dbReference>
<dbReference type="SMART" id="SM00922">
    <property type="entry name" value="MR_MLE"/>
    <property type="match status" value="1"/>
</dbReference>
<dbReference type="InterPro" id="IPR036849">
    <property type="entry name" value="Enolase-like_C_sf"/>
</dbReference>
<dbReference type="SFLD" id="SFLDF00009">
    <property type="entry name" value="o-succinylbenzoate_synthase"/>
    <property type="match status" value="1"/>
</dbReference>
<dbReference type="RefSeq" id="WP_212371160.1">
    <property type="nucleotide sequence ID" value="NZ_JAGSIE010000037.1"/>
</dbReference>
<dbReference type="GO" id="GO:0006518">
    <property type="term" value="P:peptide metabolic process"/>
    <property type="evidence" value="ECO:0007669"/>
    <property type="project" value="UniProtKB-ARBA"/>
</dbReference>
<feature type="binding site" evidence="6">
    <location>
        <position position="24"/>
    </location>
    <ligand>
        <name>substrate</name>
    </ligand>
</feature>
<sequence length="370" mass="41519">MLIQEIETYTVKIPLKKPFKTALRTVIEAESVYVKVTTDNGINGYGEAPPTHVITGDSLHSIDYAINQIYKPLLIGKPIDQFEEIMQMIHQSMIRNTSVKAALDMAVYDCFAQQTGLPLYKLLGGYRDELETDYTVSVNDPSEMADDAQQYIKDGFNLLKIKVGKDEIAKDIERIKAIRKKVGDQPTIRLDANQGWSVKEAIYAIRKMEDLDLNIELVEQPVKYHDLKGLKQVTEHSETLIMADEAVFTSIDARRVLEMGAADLINIKLMKAGGIHEALKINQLAEAFGVPCMVGSMIETKLGISAAAHFAASQPNITRFDFDAPLMLKEDLINGGVTYKRNHIYFSKDTGLGIHSIQQHSSEREEQYHE</sequence>
<dbReference type="CDD" id="cd03319">
    <property type="entry name" value="L-Ala-DL-Glu_epimerase"/>
    <property type="match status" value="1"/>
</dbReference>
<feature type="binding site" evidence="6">
    <location>
        <position position="323"/>
    </location>
    <ligand>
        <name>substrate</name>
    </ligand>
</feature>
<organism evidence="10 11">
    <name type="scientific">Allobacillus saliphilus</name>
    <dbReference type="NCBI Taxonomy" id="2912308"/>
    <lineage>
        <taxon>Bacteria</taxon>
        <taxon>Bacillati</taxon>
        <taxon>Bacillota</taxon>
        <taxon>Bacilli</taxon>
        <taxon>Bacillales</taxon>
        <taxon>Bacillaceae</taxon>
        <taxon>Allobacillus</taxon>
    </lineage>
</organism>
<feature type="binding site" evidence="6">
    <location>
        <position position="296"/>
    </location>
    <ligand>
        <name>substrate</name>
    </ligand>
</feature>